<protein>
    <submittedName>
        <fullName evidence="1">MmcQ/YjbR family DNA-binding protein</fullName>
    </submittedName>
</protein>
<dbReference type="SUPFAM" id="SSF142906">
    <property type="entry name" value="YjbR-like"/>
    <property type="match status" value="1"/>
</dbReference>
<dbReference type="RefSeq" id="WP_289364791.1">
    <property type="nucleotide sequence ID" value="NZ_JAUCBP010000007.1"/>
</dbReference>
<keyword evidence="1" id="KW-0238">DNA-binding</keyword>
<dbReference type="InterPro" id="IPR058532">
    <property type="entry name" value="YjbR/MT2646/Rv2570-like"/>
</dbReference>
<reference evidence="1 2" key="1">
    <citation type="submission" date="2023-06" db="EMBL/GenBank/DDBJ databases">
        <title>Alteromonas sp. ASW11-36 isolated from intertidal sand.</title>
        <authorList>
            <person name="Li Y."/>
        </authorList>
    </citation>
    <scope>NUCLEOTIDE SEQUENCE [LARGE SCALE GENOMIC DNA]</scope>
    <source>
        <strain evidence="1 2">ASW11-36</strain>
    </source>
</reference>
<dbReference type="PANTHER" id="PTHR35145:SF1">
    <property type="entry name" value="CYTOPLASMIC PROTEIN"/>
    <property type="match status" value="1"/>
</dbReference>
<name>A0ABT7SWE4_9ALTE</name>
<dbReference type="Proteomes" id="UP001234343">
    <property type="component" value="Unassembled WGS sequence"/>
</dbReference>
<organism evidence="1 2">
    <name type="scientific">Alteromonas arenosi</name>
    <dbReference type="NCBI Taxonomy" id="3055817"/>
    <lineage>
        <taxon>Bacteria</taxon>
        <taxon>Pseudomonadati</taxon>
        <taxon>Pseudomonadota</taxon>
        <taxon>Gammaproteobacteria</taxon>
        <taxon>Alteromonadales</taxon>
        <taxon>Alteromonadaceae</taxon>
        <taxon>Alteromonas/Salinimonas group</taxon>
        <taxon>Alteromonas</taxon>
    </lineage>
</organism>
<gene>
    <name evidence="1" type="ORF">QTP81_07790</name>
</gene>
<accession>A0ABT7SWE4</accession>
<dbReference type="PANTHER" id="PTHR35145">
    <property type="entry name" value="CYTOPLASMIC PROTEIN-RELATED"/>
    <property type="match status" value="1"/>
</dbReference>
<sequence length="118" mass="13499">MEFEQLKAYLLAKPETTLGYPFGEDTHVFKVNNKMFALFGRHNDLPMLNLKCDPLEAAALCDVHKSVTPGYHMDKRHWISVYFDGSVPQSEVERLIDNSFSLVVAKMPKRDQARLLAD</sequence>
<dbReference type="Pfam" id="PF04237">
    <property type="entry name" value="YjbR"/>
    <property type="match status" value="1"/>
</dbReference>
<evidence type="ECO:0000313" key="2">
    <source>
        <dbReference type="Proteomes" id="UP001234343"/>
    </source>
</evidence>
<proteinExistence type="predicted"/>
<comment type="caution">
    <text evidence="1">The sequence shown here is derived from an EMBL/GenBank/DDBJ whole genome shotgun (WGS) entry which is preliminary data.</text>
</comment>
<dbReference type="GO" id="GO:0003677">
    <property type="term" value="F:DNA binding"/>
    <property type="evidence" value="ECO:0007669"/>
    <property type="project" value="UniProtKB-KW"/>
</dbReference>
<dbReference type="EMBL" id="JAUCBP010000007">
    <property type="protein sequence ID" value="MDM7860495.1"/>
    <property type="molecule type" value="Genomic_DNA"/>
</dbReference>
<evidence type="ECO:0000313" key="1">
    <source>
        <dbReference type="EMBL" id="MDM7860495.1"/>
    </source>
</evidence>
<dbReference type="Gene3D" id="3.90.1150.30">
    <property type="match status" value="1"/>
</dbReference>
<dbReference type="InterPro" id="IPR007351">
    <property type="entry name" value="YjbR"/>
</dbReference>
<dbReference type="InterPro" id="IPR038056">
    <property type="entry name" value="YjbR-like_sf"/>
</dbReference>
<keyword evidence="2" id="KW-1185">Reference proteome</keyword>